<dbReference type="eggNOG" id="ENOG50306UI">
    <property type="taxonomic scope" value="Bacteria"/>
</dbReference>
<dbReference type="KEGG" id="pec:W5S_2401"/>
<dbReference type="EMBL" id="CP003415">
    <property type="protein sequence ID" value="AFI90489.1"/>
    <property type="molecule type" value="Genomic_DNA"/>
</dbReference>
<reference evidence="1 2" key="1">
    <citation type="journal article" date="2012" name="J. Bacteriol.">
        <title>Genome sequence of Pectobacterium sp. strain SCC3193.</title>
        <authorList>
            <person name="Koskinen J.P."/>
            <person name="Laine P."/>
            <person name="Niemi O."/>
            <person name="Nykyri J."/>
            <person name="Harjunpaa H."/>
            <person name="Auvinen P."/>
            <person name="Paulin L."/>
            <person name="Pirhonen M."/>
            <person name="Palva T."/>
            <person name="Holm L."/>
        </authorList>
    </citation>
    <scope>NUCLEOTIDE SEQUENCE [LARGE SCALE GENOMIC DNA]</scope>
    <source>
        <strain evidence="1 2">SCC3193</strain>
    </source>
</reference>
<organism evidence="1 2">
    <name type="scientific">Pectobacterium parmentieri</name>
    <dbReference type="NCBI Taxonomy" id="1905730"/>
    <lineage>
        <taxon>Bacteria</taxon>
        <taxon>Pseudomonadati</taxon>
        <taxon>Pseudomonadota</taxon>
        <taxon>Gammaproteobacteria</taxon>
        <taxon>Enterobacterales</taxon>
        <taxon>Pectobacteriaceae</taxon>
        <taxon>Pectobacterium</taxon>
    </lineage>
</organism>
<evidence type="ECO:0000313" key="1">
    <source>
        <dbReference type="EMBL" id="AFI90489.1"/>
    </source>
</evidence>
<proteinExistence type="predicted"/>
<dbReference type="HOGENOM" id="CLU_3101897_0_0_6"/>
<dbReference type="Proteomes" id="UP000008044">
    <property type="component" value="Chromosome"/>
</dbReference>
<name>A0A0H3I5G6_PECPM</name>
<gene>
    <name evidence="1" type="ordered locus">W5S_2401</name>
</gene>
<accession>A0A0H3I5G6</accession>
<dbReference type="AlphaFoldDB" id="A0A0H3I5G6"/>
<evidence type="ECO:0000313" key="2">
    <source>
        <dbReference type="Proteomes" id="UP000008044"/>
    </source>
</evidence>
<protein>
    <submittedName>
        <fullName evidence="1">Uncharacterized protein</fullName>
    </submittedName>
</protein>
<sequence>MNQQKDVVTIILSLRFVNNIVLSIVTMGEEEKINSELVINVKQTWVRLLRN</sequence>
<dbReference type="STRING" id="1905730.W5S_2401"/>